<dbReference type="PATRIC" id="fig|1581420.6.peg.1645"/>
<comment type="caution">
    <text evidence="3">The sequence shown here is derived from an EMBL/GenBank/DDBJ whole genome shotgun (WGS) entry which is preliminary data.</text>
</comment>
<proteinExistence type="predicted"/>
<accession>A0A0G9MUH0</accession>
<keyword evidence="4" id="KW-1185">Reference proteome</keyword>
<organism evidence="3 4">
    <name type="scientific">Aurantiacibacter luteus</name>
    <dbReference type="NCBI Taxonomy" id="1581420"/>
    <lineage>
        <taxon>Bacteria</taxon>
        <taxon>Pseudomonadati</taxon>
        <taxon>Pseudomonadota</taxon>
        <taxon>Alphaproteobacteria</taxon>
        <taxon>Sphingomonadales</taxon>
        <taxon>Erythrobacteraceae</taxon>
        <taxon>Aurantiacibacter</taxon>
    </lineage>
</organism>
<feature type="signal peptide" evidence="2">
    <location>
        <begin position="1"/>
        <end position="20"/>
    </location>
</feature>
<sequence length="69" mass="6636">MIRIPPAPLAALLMLAACGAAGESAPPAPAAASEQAAIGRAAEMLDERPDEAAPAGETAAVPATATGNE</sequence>
<dbReference type="EMBL" id="LBHB01000002">
    <property type="protein sequence ID" value="KLE34204.1"/>
    <property type="molecule type" value="Genomic_DNA"/>
</dbReference>
<feature type="region of interest" description="Disordered" evidence="1">
    <location>
        <begin position="46"/>
        <end position="69"/>
    </location>
</feature>
<evidence type="ECO:0000313" key="3">
    <source>
        <dbReference type="EMBL" id="KLE34204.1"/>
    </source>
</evidence>
<dbReference type="PROSITE" id="PS51257">
    <property type="entry name" value="PROKAR_LIPOPROTEIN"/>
    <property type="match status" value="1"/>
</dbReference>
<keyword evidence="2" id="KW-0732">Signal</keyword>
<feature type="compositionally biased region" description="Low complexity" evidence="1">
    <location>
        <begin position="52"/>
        <end position="69"/>
    </location>
</feature>
<evidence type="ECO:0000256" key="1">
    <source>
        <dbReference type="SAM" id="MobiDB-lite"/>
    </source>
</evidence>
<dbReference type="AlphaFoldDB" id="A0A0G9MUH0"/>
<feature type="chain" id="PRO_5002580587" description="Argininosuccinate lyase" evidence="2">
    <location>
        <begin position="21"/>
        <end position="69"/>
    </location>
</feature>
<evidence type="ECO:0008006" key="5">
    <source>
        <dbReference type="Google" id="ProtNLM"/>
    </source>
</evidence>
<dbReference type="STRING" id="1581420.AAW00_08015"/>
<gene>
    <name evidence="3" type="ORF">AAW00_08015</name>
</gene>
<dbReference type="Proteomes" id="UP000053464">
    <property type="component" value="Unassembled WGS sequence"/>
</dbReference>
<evidence type="ECO:0000313" key="4">
    <source>
        <dbReference type="Proteomes" id="UP000053464"/>
    </source>
</evidence>
<name>A0A0G9MUH0_9SPHN</name>
<reference evidence="3 4" key="1">
    <citation type="submission" date="2015-04" db="EMBL/GenBank/DDBJ databases">
        <title>The draft genome sequence of Erythrobacter luteus KA37.</title>
        <authorList>
            <person name="Zhuang L."/>
            <person name="Liu Y."/>
            <person name="Shao Z."/>
        </authorList>
    </citation>
    <scope>NUCLEOTIDE SEQUENCE [LARGE SCALE GENOMIC DNA]</scope>
    <source>
        <strain evidence="3 4">KA37</strain>
    </source>
</reference>
<evidence type="ECO:0000256" key="2">
    <source>
        <dbReference type="SAM" id="SignalP"/>
    </source>
</evidence>
<protein>
    <recommendedName>
        <fullName evidence="5">Argininosuccinate lyase</fullName>
    </recommendedName>
</protein>
<dbReference type="RefSeq" id="WP_047003851.1">
    <property type="nucleotide sequence ID" value="NZ_LBHB01000002.1"/>
</dbReference>